<evidence type="ECO:0000259" key="12">
    <source>
        <dbReference type="Pfam" id="PF02737"/>
    </source>
</evidence>
<evidence type="ECO:0000256" key="4">
    <source>
        <dbReference type="ARBA" id="ARBA00022832"/>
    </source>
</evidence>
<dbReference type="OrthoDB" id="5389341at2"/>
<evidence type="ECO:0000313" key="14">
    <source>
        <dbReference type="Proteomes" id="UP000054422"/>
    </source>
</evidence>
<dbReference type="STRING" id="1498499.EP47_05670"/>
<keyword evidence="5" id="KW-0442">Lipid degradation</keyword>
<dbReference type="GO" id="GO:0004300">
    <property type="term" value="F:enoyl-CoA hydratase activity"/>
    <property type="evidence" value="ECO:0007669"/>
    <property type="project" value="UniProtKB-EC"/>
</dbReference>
<dbReference type="GO" id="GO:0006635">
    <property type="term" value="P:fatty acid beta-oxidation"/>
    <property type="evidence" value="ECO:0007669"/>
    <property type="project" value="UniProtKB-UniPathway"/>
</dbReference>
<comment type="catalytic activity">
    <reaction evidence="9">
        <text>a (3S)-3-hydroxyacyl-CoA + NAD(+) = a 3-oxoacyl-CoA + NADH + H(+)</text>
        <dbReference type="Rhea" id="RHEA:22432"/>
        <dbReference type="ChEBI" id="CHEBI:15378"/>
        <dbReference type="ChEBI" id="CHEBI:57318"/>
        <dbReference type="ChEBI" id="CHEBI:57540"/>
        <dbReference type="ChEBI" id="CHEBI:57945"/>
        <dbReference type="ChEBI" id="CHEBI:90726"/>
        <dbReference type="EC" id="1.1.1.35"/>
    </reaction>
</comment>
<dbReference type="InterPro" id="IPR008927">
    <property type="entry name" value="6-PGluconate_DH-like_C_sf"/>
</dbReference>
<dbReference type="UniPathway" id="UPA00659"/>
<evidence type="ECO:0000256" key="2">
    <source>
        <dbReference type="ARBA" id="ARBA00008750"/>
    </source>
</evidence>
<dbReference type="SUPFAM" id="SSF48179">
    <property type="entry name" value="6-phosphogluconate dehydrogenase C-terminal domain-like"/>
    <property type="match status" value="2"/>
</dbReference>
<dbReference type="PANTHER" id="PTHR48075">
    <property type="entry name" value="3-HYDROXYACYL-COA DEHYDROGENASE FAMILY PROTEIN"/>
    <property type="match status" value="1"/>
</dbReference>
<dbReference type="Pfam" id="PF00725">
    <property type="entry name" value="3HCDH"/>
    <property type="match status" value="1"/>
</dbReference>
<dbReference type="PANTHER" id="PTHR48075:SF7">
    <property type="entry name" value="3-HYDROXYACYL-COA DEHYDROGENASE-RELATED"/>
    <property type="match status" value="1"/>
</dbReference>
<feature type="domain" description="3-hydroxyacyl-CoA dehydrogenase NAD binding" evidence="12">
    <location>
        <begin position="9"/>
        <end position="192"/>
    </location>
</feature>
<dbReference type="Gene3D" id="3.90.226.10">
    <property type="entry name" value="2-enoyl-CoA Hydratase, Chain A, domain 1"/>
    <property type="match status" value="1"/>
</dbReference>
<comment type="similarity">
    <text evidence="10">Belongs to the enoyl-CoA hydratase/isomerase family.</text>
</comment>
<dbReference type="CDD" id="cd06558">
    <property type="entry name" value="crotonase-like"/>
    <property type="match status" value="1"/>
</dbReference>
<evidence type="ECO:0000256" key="6">
    <source>
        <dbReference type="ARBA" id="ARBA00023002"/>
    </source>
</evidence>
<dbReference type="SUPFAM" id="SSF52096">
    <property type="entry name" value="ClpP/crotonase"/>
    <property type="match status" value="1"/>
</dbReference>
<dbReference type="PROSITE" id="PS00166">
    <property type="entry name" value="ENOYL_COA_HYDRATASE"/>
    <property type="match status" value="1"/>
</dbReference>
<dbReference type="InterPro" id="IPR029045">
    <property type="entry name" value="ClpP/crotonase-like_dom_sf"/>
</dbReference>
<dbReference type="Pfam" id="PF02737">
    <property type="entry name" value="3HCDH_N"/>
    <property type="match status" value="1"/>
</dbReference>
<proteinExistence type="inferred from homology"/>
<evidence type="ECO:0000256" key="9">
    <source>
        <dbReference type="ARBA" id="ARBA00049556"/>
    </source>
</evidence>
<dbReference type="EMBL" id="JNCF01000016">
    <property type="protein sequence ID" value="KGP63474.1"/>
    <property type="molecule type" value="Genomic_DNA"/>
</dbReference>
<keyword evidence="4" id="KW-0276">Fatty acid metabolism</keyword>
<dbReference type="Pfam" id="PF00378">
    <property type="entry name" value="ECH_1"/>
    <property type="match status" value="1"/>
</dbReference>
<accession>A0A0A2SVN6</accession>
<keyword evidence="7" id="KW-0520">NAD</keyword>
<dbReference type="InterPro" id="IPR018376">
    <property type="entry name" value="Enoyl-CoA_hyd/isom_CS"/>
</dbReference>
<dbReference type="Proteomes" id="UP000054422">
    <property type="component" value="Unassembled WGS sequence"/>
</dbReference>
<dbReference type="GO" id="GO:0070403">
    <property type="term" value="F:NAD+ binding"/>
    <property type="evidence" value="ECO:0007669"/>
    <property type="project" value="InterPro"/>
</dbReference>
<dbReference type="GO" id="GO:0003857">
    <property type="term" value="F:(3S)-3-hydroxyacyl-CoA dehydrogenase (NAD+) activity"/>
    <property type="evidence" value="ECO:0007669"/>
    <property type="project" value="UniProtKB-EC"/>
</dbReference>
<evidence type="ECO:0000313" key="13">
    <source>
        <dbReference type="EMBL" id="KGP63474.1"/>
    </source>
</evidence>
<evidence type="ECO:0000256" key="1">
    <source>
        <dbReference type="ARBA" id="ARBA00005005"/>
    </source>
</evidence>
<evidence type="ECO:0000256" key="10">
    <source>
        <dbReference type="RuleBase" id="RU003707"/>
    </source>
</evidence>
<comment type="similarity">
    <text evidence="2">In the N-terminal section; belongs to the enoyl-CoA hydratase/isomerase family.</text>
</comment>
<evidence type="ECO:0000256" key="3">
    <source>
        <dbReference type="ARBA" id="ARBA00012076"/>
    </source>
</evidence>
<keyword evidence="14" id="KW-1185">Reference proteome</keyword>
<comment type="caution">
    <text evidence="13">The sequence shown here is derived from an EMBL/GenBank/DDBJ whole genome shotgun (WGS) entry which is preliminary data.</text>
</comment>
<name>A0A0A2SVN6_9GAMM</name>
<evidence type="ECO:0000256" key="7">
    <source>
        <dbReference type="ARBA" id="ARBA00023027"/>
    </source>
</evidence>
<evidence type="ECO:0000256" key="5">
    <source>
        <dbReference type="ARBA" id="ARBA00022963"/>
    </source>
</evidence>
<reference evidence="13 14" key="1">
    <citation type="submission" date="2014-05" db="EMBL/GenBank/DDBJ databases">
        <authorList>
            <person name="Rizzardi K."/>
            <person name="Winiecka-Krusnell J."/>
            <person name="Ramliden M."/>
            <person name="Alm E."/>
            <person name="Andersson S."/>
            <person name="Byfors S."/>
        </authorList>
    </citation>
    <scope>NUCLEOTIDE SEQUENCE [LARGE SCALE GENOMIC DNA]</scope>
    <source>
        <strain evidence="13 14">LEGN</strain>
    </source>
</reference>
<dbReference type="RefSeq" id="WP_035888755.1">
    <property type="nucleotide sequence ID" value="NZ_JNCF01000016.1"/>
</dbReference>
<dbReference type="AlphaFoldDB" id="A0A0A2SVN6"/>
<dbReference type="InterPro" id="IPR036291">
    <property type="entry name" value="NAD(P)-bd_dom_sf"/>
</dbReference>
<dbReference type="Gene3D" id="3.40.50.720">
    <property type="entry name" value="NAD(P)-binding Rossmann-like Domain"/>
    <property type="match status" value="1"/>
</dbReference>
<keyword evidence="6" id="KW-0560">Oxidoreductase</keyword>
<dbReference type="InterPro" id="IPR001753">
    <property type="entry name" value="Enoyl-CoA_hydra/iso"/>
</dbReference>
<dbReference type="InterPro" id="IPR006108">
    <property type="entry name" value="3HC_DH_C"/>
</dbReference>
<feature type="domain" description="3-hydroxyacyl-CoA dehydrogenase C-terminal" evidence="11">
    <location>
        <begin position="195"/>
        <end position="294"/>
    </location>
</feature>
<protein>
    <recommendedName>
        <fullName evidence="3">enoyl-CoA hydratase</fullName>
        <ecNumber evidence="3">4.2.1.17</ecNumber>
    </recommendedName>
</protein>
<dbReference type="InterPro" id="IPR006176">
    <property type="entry name" value="3-OHacyl-CoA_DH_NAD-bd"/>
</dbReference>
<comment type="pathway">
    <text evidence="1">Lipid metabolism; fatty acid beta-oxidation.</text>
</comment>
<gene>
    <name evidence="13" type="ORF">EP47_05670</name>
</gene>
<dbReference type="SUPFAM" id="SSF51735">
    <property type="entry name" value="NAD(P)-binding Rossmann-fold domains"/>
    <property type="match status" value="1"/>
</dbReference>
<dbReference type="Gene3D" id="1.10.1040.50">
    <property type="match status" value="1"/>
</dbReference>
<evidence type="ECO:0000256" key="8">
    <source>
        <dbReference type="ARBA" id="ARBA00023098"/>
    </source>
</evidence>
<evidence type="ECO:0000259" key="11">
    <source>
        <dbReference type="Pfam" id="PF00725"/>
    </source>
</evidence>
<keyword evidence="8" id="KW-0443">Lipid metabolism</keyword>
<dbReference type="EC" id="4.2.1.17" evidence="3"/>
<sequence length="789" mass="87483">MQEPFFIKKIAVLGAGVMGAQIAAHCVNAGIETLLFDLAAKESPKNGLVHKAITNLGKLKPTPLAAPQTAELLQAKNYEEDLGDLSSCDLIIEAIAERLDWKEDLYNRISPYLSEKSILVSNTSGLSINSLCHVLPTQFRENFCGVHFFNPPRYMHLAELIPAKSTSPKLLDQLETWLTSRLGKGVVRAKDTPNFIANRIGVFSLLTTMHHTLAMDMGFDEVDALTGPLLGRPKSATFRTMDVVGLDTMQHVINTMQSQLADDPWYRLFTLPDWLNGLIKEGHLGQKSGQGIYRKNGKTIEVYDIKTGQYRPAKTEVSDELKAIMRIIDPEARMKNLMTSTNKQAQFLAACFRDLFHYCAYHLEDIAENVRDVDLAIRWGFGWSQGPFETWQLSELQSVTQQIEHSIQDNTALSSAKLPGWLSEIEAFYTKDGAYSPHSNNYQARSHLPVYHKQFFHDRVLKESHHPINVIYENEGVCLWHLKDDVAVINFKSKANTIGQSVLDGLEAAIDIAEKNCQGLIVYQSDASNFSSGADLRGVSQLLMNGTSQALENMVKQFQQIATRLKYSSIPTIAALRGRALGGGCELMMQCDAVVSAFEAYPGLVEAGVGVIPAGGGCKEMAMRVAQQAENVDLVSFLLPVFQQIATAKVAQSALDARNMGYLRSNDTIVMHADEVLYVALTKIKTMQAANYLPPLSIQRFKVAGIEGHARLQSGLVNWLEGGFISQHDYFLANELARVLCGGDVNYGTLVDEQWMLKLERDAFVKLANTSLTQARISHLLETGKPLRN</sequence>
<organism evidence="13 14">
    <name type="scientific">Legionella norrlandica</name>
    <dbReference type="NCBI Taxonomy" id="1498499"/>
    <lineage>
        <taxon>Bacteria</taxon>
        <taxon>Pseudomonadati</taxon>
        <taxon>Pseudomonadota</taxon>
        <taxon>Gammaproteobacteria</taxon>
        <taxon>Legionellales</taxon>
        <taxon>Legionellaceae</taxon>
        <taxon>Legionella</taxon>
    </lineage>
</organism>